<evidence type="ECO:0000313" key="8">
    <source>
        <dbReference type="EMBL" id="MFC4065441.1"/>
    </source>
</evidence>
<dbReference type="Gene3D" id="3.40.50.300">
    <property type="entry name" value="P-loop containing nucleotide triphosphate hydrolases"/>
    <property type="match status" value="2"/>
</dbReference>
<evidence type="ECO:0000259" key="6">
    <source>
        <dbReference type="PROSITE" id="PS51192"/>
    </source>
</evidence>
<sequence>MTSPAEKYSASKRRAAQVATYPALEDFMLDVGFDLDDFQRASCEVLERGNGVLVCAPTGAGKTVVGEFAVHLALRSGERKCFYTTPIKALSNQKYHDLVARYGADKVGLLTGDNVINGDAPVVVMTTEVLRNMLYSGSDQLRNLAYVVMDEVHYLADRFRGAVWEEVIIHLPSSVTLVSLSATVSNYEEFADWLVTVRGETEVVVSEHRPVPLWQHMLVGRRMFDLFHDADAAKKHDVHPELLRYTREMDRRMEFTDRAAAGWRGGRGKRWQPPPRAEVVDRLERAGLLPAILFIFSRAGCDAAVQQCLNAGLRLTDPDERAEIRRIVSAKVAHLPSDDLSVLGYWEWLDGLERGVAAHHAGMLPAFKEAVEECFVKGLVKAVFATETLALGINMPARCVVLERLVKFNGEAHVDLTPGEYTQLTGRAGRRGIDVEGHAVVLWSPDVDPRHVAGLASTRTYPLRSSFRPSYNMAVNLVGTVGAEKSRELLESSFAQFQADRSVVGLARQVQRNVETMQSYGADAACHHGDFDEYFGLRVAIADREKALSRQGVQQRRSAAVSALEKLRLGDVIRVPQGRRAGLAVVLEPAAAGFGEPRPLVLTQDRWAGRVSPGDFGGEVEVLARVRVPRNFNHRSPAARRDLAAQVSATGLDRHPDRRRNGRSRANPGEDAEIALLKVRLRQHPCHACPEREDHARWAERRHRLLRDTDALRDKVAGRTGSLARTFDQVCAVLATRGYLSGDGEVTEAGRMLGRIWSEADLLVAECLRQGVWDGLAPDELAAAVSMVLYESRREGDDRASVPKGPISAAVDACAKLWGEIAADESEHGLSLTREPDPGFVWPMFRWARGEPLARVLASGHHDADMPAGDFVRWARQVLDLLGQVKEASAASPSVKETARKAIAAVNRGVLALQSAL</sequence>
<dbReference type="InterPro" id="IPR012961">
    <property type="entry name" value="Ski2/MTR4_C"/>
</dbReference>
<dbReference type="Pfam" id="PF00270">
    <property type="entry name" value="DEAD"/>
    <property type="match status" value="1"/>
</dbReference>
<keyword evidence="4" id="KW-0067">ATP-binding</keyword>
<name>A0ABV8IQE1_9ACTN</name>
<dbReference type="PANTHER" id="PTHR12131">
    <property type="entry name" value="ATP-DEPENDENT RNA AND DNA HELICASE"/>
    <property type="match status" value="1"/>
</dbReference>
<proteinExistence type="predicted"/>
<dbReference type="SMART" id="SM00487">
    <property type="entry name" value="DEXDc"/>
    <property type="match status" value="1"/>
</dbReference>
<reference evidence="9" key="1">
    <citation type="journal article" date="2019" name="Int. J. Syst. Evol. Microbiol.">
        <title>The Global Catalogue of Microorganisms (GCM) 10K type strain sequencing project: providing services to taxonomists for standard genome sequencing and annotation.</title>
        <authorList>
            <consortium name="The Broad Institute Genomics Platform"/>
            <consortium name="The Broad Institute Genome Sequencing Center for Infectious Disease"/>
            <person name="Wu L."/>
            <person name="Ma J."/>
        </authorList>
    </citation>
    <scope>NUCLEOTIDE SEQUENCE [LARGE SCALE GENOMIC DNA]</scope>
    <source>
        <strain evidence="9">TBRC 5832</strain>
    </source>
</reference>
<protein>
    <submittedName>
        <fullName evidence="8">DEAD/DEAH box helicase</fullName>
    </submittedName>
</protein>
<dbReference type="InterPro" id="IPR001650">
    <property type="entry name" value="Helicase_C-like"/>
</dbReference>
<dbReference type="CDD" id="cd18795">
    <property type="entry name" value="SF2_C_Ski2"/>
    <property type="match status" value="1"/>
</dbReference>
<dbReference type="InterPro" id="IPR011545">
    <property type="entry name" value="DEAD/DEAH_box_helicase_dom"/>
</dbReference>
<dbReference type="SUPFAM" id="SSF52540">
    <property type="entry name" value="P-loop containing nucleoside triphosphate hydrolases"/>
    <property type="match status" value="1"/>
</dbReference>
<dbReference type="PANTHER" id="PTHR12131:SF1">
    <property type="entry name" value="ATP-DEPENDENT RNA HELICASE SUPV3L1, MITOCHONDRIAL-RELATED"/>
    <property type="match status" value="1"/>
</dbReference>
<keyword evidence="3 8" id="KW-0347">Helicase</keyword>
<keyword evidence="2" id="KW-0378">Hydrolase</keyword>
<evidence type="ECO:0000256" key="3">
    <source>
        <dbReference type="ARBA" id="ARBA00022806"/>
    </source>
</evidence>
<organism evidence="8 9">
    <name type="scientific">Actinoplanes subglobosus</name>
    <dbReference type="NCBI Taxonomy" id="1547892"/>
    <lineage>
        <taxon>Bacteria</taxon>
        <taxon>Bacillati</taxon>
        <taxon>Actinomycetota</taxon>
        <taxon>Actinomycetes</taxon>
        <taxon>Micromonosporales</taxon>
        <taxon>Micromonosporaceae</taxon>
        <taxon>Actinoplanes</taxon>
    </lineage>
</organism>
<dbReference type="InterPro" id="IPR027417">
    <property type="entry name" value="P-loop_NTPase"/>
</dbReference>
<dbReference type="Gene3D" id="1.10.3380.30">
    <property type="match status" value="1"/>
</dbReference>
<dbReference type="PROSITE" id="PS51192">
    <property type="entry name" value="HELICASE_ATP_BIND_1"/>
    <property type="match status" value="1"/>
</dbReference>
<dbReference type="InterPro" id="IPR058621">
    <property type="entry name" value="SH3_HelY"/>
</dbReference>
<dbReference type="EMBL" id="JBHSBL010000010">
    <property type="protein sequence ID" value="MFC4065441.1"/>
    <property type="molecule type" value="Genomic_DNA"/>
</dbReference>
<dbReference type="RefSeq" id="WP_378066459.1">
    <property type="nucleotide sequence ID" value="NZ_JBHSBL010000010.1"/>
</dbReference>
<dbReference type="Pfam" id="PF26090">
    <property type="entry name" value="SH3_HelY"/>
    <property type="match status" value="1"/>
</dbReference>
<evidence type="ECO:0000256" key="2">
    <source>
        <dbReference type="ARBA" id="ARBA00022801"/>
    </source>
</evidence>
<gene>
    <name evidence="8" type="ORF">ACFO0C_10905</name>
</gene>
<dbReference type="PROSITE" id="PS51194">
    <property type="entry name" value="HELICASE_CTER"/>
    <property type="match status" value="1"/>
</dbReference>
<evidence type="ECO:0000313" key="9">
    <source>
        <dbReference type="Proteomes" id="UP001595867"/>
    </source>
</evidence>
<dbReference type="InterPro" id="IPR014001">
    <property type="entry name" value="Helicase_ATP-bd"/>
</dbReference>
<evidence type="ECO:0000259" key="7">
    <source>
        <dbReference type="PROSITE" id="PS51194"/>
    </source>
</evidence>
<feature type="region of interest" description="Disordered" evidence="5">
    <location>
        <begin position="637"/>
        <end position="669"/>
    </location>
</feature>
<dbReference type="GO" id="GO:0004386">
    <property type="term" value="F:helicase activity"/>
    <property type="evidence" value="ECO:0007669"/>
    <property type="project" value="UniProtKB-KW"/>
</dbReference>
<accession>A0ABV8IQE1</accession>
<dbReference type="Pfam" id="PF00271">
    <property type="entry name" value="Helicase_C"/>
    <property type="match status" value="1"/>
</dbReference>
<dbReference type="InterPro" id="IPR050699">
    <property type="entry name" value="RNA-DNA_Helicase"/>
</dbReference>
<evidence type="ECO:0000256" key="1">
    <source>
        <dbReference type="ARBA" id="ARBA00022741"/>
    </source>
</evidence>
<feature type="domain" description="Helicase ATP-binding" evidence="6">
    <location>
        <begin position="43"/>
        <end position="202"/>
    </location>
</feature>
<comment type="caution">
    <text evidence="8">The sequence shown here is derived from an EMBL/GenBank/DDBJ whole genome shotgun (WGS) entry which is preliminary data.</text>
</comment>
<dbReference type="Proteomes" id="UP001595867">
    <property type="component" value="Unassembled WGS sequence"/>
</dbReference>
<feature type="domain" description="Helicase C-terminal" evidence="7">
    <location>
        <begin position="282"/>
        <end position="479"/>
    </location>
</feature>
<keyword evidence="1" id="KW-0547">Nucleotide-binding</keyword>
<keyword evidence="9" id="KW-1185">Reference proteome</keyword>
<dbReference type="SMART" id="SM00490">
    <property type="entry name" value="HELICc"/>
    <property type="match status" value="1"/>
</dbReference>
<evidence type="ECO:0000256" key="4">
    <source>
        <dbReference type="ARBA" id="ARBA00022840"/>
    </source>
</evidence>
<dbReference type="Pfam" id="PF08148">
    <property type="entry name" value="DSHCT"/>
    <property type="match status" value="1"/>
</dbReference>
<evidence type="ECO:0000256" key="5">
    <source>
        <dbReference type="SAM" id="MobiDB-lite"/>
    </source>
</evidence>
<dbReference type="SMART" id="SM01142">
    <property type="entry name" value="DSHCT"/>
    <property type="match status" value="1"/>
</dbReference>